<keyword evidence="3" id="KW-0418">Kinase</keyword>
<evidence type="ECO:0000256" key="1">
    <source>
        <dbReference type="ARBA" id="ARBA00022679"/>
    </source>
</evidence>
<dbReference type="PROSITE" id="PS50011">
    <property type="entry name" value="PROTEIN_KINASE_DOM"/>
    <property type="match status" value="1"/>
</dbReference>
<evidence type="ECO:0000256" key="3">
    <source>
        <dbReference type="ARBA" id="ARBA00022777"/>
    </source>
</evidence>
<dbReference type="InterPro" id="IPR001245">
    <property type="entry name" value="Ser-Thr/Tyr_kinase_cat_dom"/>
</dbReference>
<dbReference type="GO" id="GO:0005524">
    <property type="term" value="F:ATP binding"/>
    <property type="evidence" value="ECO:0007669"/>
    <property type="project" value="UniProtKB-KW"/>
</dbReference>
<dbReference type="HOGENOM" id="CLU_000288_7_38_1"/>
<accession>A0A067M5G0</accession>
<dbReference type="Pfam" id="PF07714">
    <property type="entry name" value="PK_Tyr_Ser-Thr"/>
    <property type="match status" value="1"/>
</dbReference>
<dbReference type="OrthoDB" id="4062651at2759"/>
<dbReference type="PANTHER" id="PTHR44329">
    <property type="entry name" value="SERINE/THREONINE-PROTEIN KINASE TNNI3K-RELATED"/>
    <property type="match status" value="1"/>
</dbReference>
<proteinExistence type="predicted"/>
<keyword evidence="2" id="KW-0547">Nucleotide-binding</keyword>
<evidence type="ECO:0000256" key="4">
    <source>
        <dbReference type="ARBA" id="ARBA00022840"/>
    </source>
</evidence>
<dbReference type="SUPFAM" id="SSF56112">
    <property type="entry name" value="Protein kinase-like (PK-like)"/>
    <property type="match status" value="1"/>
</dbReference>
<organism evidence="6 7">
    <name type="scientific">Botryobasidium botryosum (strain FD-172 SS1)</name>
    <dbReference type="NCBI Taxonomy" id="930990"/>
    <lineage>
        <taxon>Eukaryota</taxon>
        <taxon>Fungi</taxon>
        <taxon>Dikarya</taxon>
        <taxon>Basidiomycota</taxon>
        <taxon>Agaricomycotina</taxon>
        <taxon>Agaricomycetes</taxon>
        <taxon>Cantharellales</taxon>
        <taxon>Botryobasidiaceae</taxon>
        <taxon>Botryobasidium</taxon>
    </lineage>
</organism>
<keyword evidence="7" id="KW-1185">Reference proteome</keyword>
<evidence type="ECO:0000313" key="7">
    <source>
        <dbReference type="Proteomes" id="UP000027195"/>
    </source>
</evidence>
<evidence type="ECO:0000259" key="5">
    <source>
        <dbReference type="PROSITE" id="PS50011"/>
    </source>
</evidence>
<dbReference type="InParanoid" id="A0A067M5G0"/>
<dbReference type="EMBL" id="KL198073">
    <property type="protein sequence ID" value="KDQ09935.1"/>
    <property type="molecule type" value="Genomic_DNA"/>
</dbReference>
<name>A0A067M5G0_BOTB1</name>
<sequence>METYASYTHFDSFIYQFNIADDVEAKLKHLDHTLARFELATTAITQDLAAARETDFGDLGEALRGQARLKNTTRENRVALDRVLGGLQTLLRQQAPGPAQEQTKSRIFIIQSVINVGLPETKLLSGIECQKTGSEPVVGTNAYEIWQGLWMGRQKVALKVLRQSNFDELESGKSRKRLMRWERRIDVWSKLHNEYILPLYGICYDDGPFPYLVSPWCPNGDANRYLKDKSAAERLKICLDAARGLQYLHSLEQPVIYGTMSGGGILISNDGRALLADFGVPSATDILSPGDGRAGNSPSQIYRWMAPEMQSSTNTKSTDIWSWGMTTVELVSGKQPFPSFRMPGTILLKIAQGERPNPKEHDPAVLRGELWSLLQSCWHKDPEERPNIDVVVKKMEAIVDAYRRA</sequence>
<dbReference type="InterPro" id="IPR011009">
    <property type="entry name" value="Kinase-like_dom_sf"/>
</dbReference>
<evidence type="ECO:0000256" key="2">
    <source>
        <dbReference type="ARBA" id="ARBA00022741"/>
    </source>
</evidence>
<dbReference type="InterPro" id="IPR000719">
    <property type="entry name" value="Prot_kinase_dom"/>
</dbReference>
<dbReference type="Gene3D" id="1.10.510.10">
    <property type="entry name" value="Transferase(Phosphotransferase) domain 1"/>
    <property type="match status" value="1"/>
</dbReference>
<dbReference type="PANTHER" id="PTHR44329:SF288">
    <property type="entry name" value="MITOGEN-ACTIVATED PROTEIN KINASE KINASE KINASE 20"/>
    <property type="match status" value="1"/>
</dbReference>
<keyword evidence="1" id="KW-0808">Transferase</keyword>
<feature type="domain" description="Protein kinase" evidence="5">
    <location>
        <begin position="124"/>
        <end position="398"/>
    </location>
</feature>
<dbReference type="Proteomes" id="UP000027195">
    <property type="component" value="Unassembled WGS sequence"/>
</dbReference>
<evidence type="ECO:0000313" key="6">
    <source>
        <dbReference type="EMBL" id="KDQ09935.1"/>
    </source>
</evidence>
<gene>
    <name evidence="6" type="ORF">BOTBODRAFT_507200</name>
</gene>
<dbReference type="STRING" id="930990.A0A067M5G0"/>
<reference evidence="7" key="1">
    <citation type="journal article" date="2014" name="Proc. Natl. Acad. Sci. U.S.A.">
        <title>Extensive sampling of basidiomycete genomes demonstrates inadequacy of the white-rot/brown-rot paradigm for wood decay fungi.</title>
        <authorList>
            <person name="Riley R."/>
            <person name="Salamov A.A."/>
            <person name="Brown D.W."/>
            <person name="Nagy L.G."/>
            <person name="Floudas D."/>
            <person name="Held B.W."/>
            <person name="Levasseur A."/>
            <person name="Lombard V."/>
            <person name="Morin E."/>
            <person name="Otillar R."/>
            <person name="Lindquist E.A."/>
            <person name="Sun H."/>
            <person name="LaButti K.M."/>
            <person name="Schmutz J."/>
            <person name="Jabbour D."/>
            <person name="Luo H."/>
            <person name="Baker S.E."/>
            <person name="Pisabarro A.G."/>
            <person name="Walton J.D."/>
            <person name="Blanchette R.A."/>
            <person name="Henrissat B."/>
            <person name="Martin F."/>
            <person name="Cullen D."/>
            <person name="Hibbett D.S."/>
            <person name="Grigoriev I.V."/>
        </authorList>
    </citation>
    <scope>NUCLEOTIDE SEQUENCE [LARGE SCALE GENOMIC DNA]</scope>
    <source>
        <strain evidence="7">FD-172 SS1</strain>
    </source>
</reference>
<keyword evidence="4" id="KW-0067">ATP-binding</keyword>
<protein>
    <recommendedName>
        <fullName evidence="5">Protein kinase domain-containing protein</fullName>
    </recommendedName>
</protein>
<dbReference type="InterPro" id="IPR051681">
    <property type="entry name" value="Ser/Thr_Kinases-Pseudokinases"/>
</dbReference>
<dbReference type="GO" id="GO:0004674">
    <property type="term" value="F:protein serine/threonine kinase activity"/>
    <property type="evidence" value="ECO:0007669"/>
    <property type="project" value="TreeGrafter"/>
</dbReference>
<dbReference type="AlphaFoldDB" id="A0A067M5G0"/>